<dbReference type="CDD" id="cd23081">
    <property type="entry name" value="cpPDZ_EcRseP-like"/>
    <property type="match status" value="1"/>
</dbReference>
<evidence type="ECO:0000256" key="9">
    <source>
        <dbReference type="ARBA" id="ARBA00023049"/>
    </source>
</evidence>
<reference evidence="13 14" key="1">
    <citation type="submission" date="2017-06" db="EMBL/GenBank/DDBJ databases">
        <title>Draft genome sequence of anaerobic fermentative bacterium Anaeromicrobium sediminis DY2726D isolated from West Pacific Ocean sediments.</title>
        <authorList>
            <person name="Zeng X."/>
        </authorList>
    </citation>
    <scope>NUCLEOTIDE SEQUENCE [LARGE SCALE GENOMIC DNA]</scope>
    <source>
        <strain evidence="13 14">DY2726D</strain>
    </source>
</reference>
<dbReference type="AlphaFoldDB" id="A0A267MP90"/>
<keyword evidence="5 11" id="KW-0812">Transmembrane</keyword>
<evidence type="ECO:0000256" key="1">
    <source>
        <dbReference type="ARBA" id="ARBA00001947"/>
    </source>
</evidence>
<comment type="caution">
    <text evidence="13">The sequence shown here is derived from an EMBL/GenBank/DDBJ whole genome shotgun (WGS) entry which is preliminary data.</text>
</comment>
<dbReference type="EMBL" id="NIBG01000001">
    <property type="protein sequence ID" value="PAB61232.1"/>
    <property type="molecule type" value="Genomic_DNA"/>
</dbReference>
<dbReference type="Pfam" id="PF17820">
    <property type="entry name" value="PDZ_6"/>
    <property type="match status" value="1"/>
</dbReference>
<evidence type="ECO:0000313" key="13">
    <source>
        <dbReference type="EMBL" id="PAB61232.1"/>
    </source>
</evidence>
<dbReference type="Gene3D" id="2.30.42.10">
    <property type="match status" value="1"/>
</dbReference>
<keyword evidence="9 11" id="KW-0482">Metalloprotease</keyword>
<gene>
    <name evidence="13" type="primary">rseP</name>
    <name evidence="13" type="ORF">CCE28_02045</name>
</gene>
<evidence type="ECO:0000256" key="7">
    <source>
        <dbReference type="ARBA" id="ARBA00022833"/>
    </source>
</evidence>
<dbReference type="RefSeq" id="WP_095130444.1">
    <property type="nucleotide sequence ID" value="NZ_NIBG01000001.1"/>
</dbReference>
<dbReference type="InterPro" id="IPR036034">
    <property type="entry name" value="PDZ_sf"/>
</dbReference>
<organism evidence="13 14">
    <name type="scientific">Anaeromicrobium sediminis</name>
    <dbReference type="NCBI Taxonomy" id="1478221"/>
    <lineage>
        <taxon>Bacteria</taxon>
        <taxon>Bacillati</taxon>
        <taxon>Bacillota</taxon>
        <taxon>Clostridia</taxon>
        <taxon>Peptostreptococcales</taxon>
        <taxon>Thermotaleaceae</taxon>
        <taxon>Anaeromicrobium</taxon>
    </lineage>
</organism>
<dbReference type="InterPro" id="IPR004387">
    <property type="entry name" value="Pept_M50_Zn"/>
</dbReference>
<keyword evidence="14" id="KW-1185">Reference proteome</keyword>
<protein>
    <recommendedName>
        <fullName evidence="11">Zinc metalloprotease</fullName>
        <ecNumber evidence="11">3.4.24.-</ecNumber>
    </recommendedName>
</protein>
<feature type="transmembrane region" description="Helical" evidence="11">
    <location>
        <begin position="258"/>
        <end position="278"/>
    </location>
</feature>
<accession>A0A267MP90</accession>
<dbReference type="PANTHER" id="PTHR42837:SF2">
    <property type="entry name" value="MEMBRANE METALLOPROTEASE ARASP2, CHLOROPLASTIC-RELATED"/>
    <property type="match status" value="1"/>
</dbReference>
<dbReference type="SMART" id="SM00228">
    <property type="entry name" value="PDZ"/>
    <property type="match status" value="1"/>
</dbReference>
<evidence type="ECO:0000256" key="8">
    <source>
        <dbReference type="ARBA" id="ARBA00022989"/>
    </source>
</evidence>
<dbReference type="InterPro" id="IPR008915">
    <property type="entry name" value="Peptidase_M50"/>
</dbReference>
<proteinExistence type="inferred from homology"/>
<comment type="similarity">
    <text evidence="3 11">Belongs to the peptidase M50B family.</text>
</comment>
<dbReference type="GO" id="GO:0016020">
    <property type="term" value="C:membrane"/>
    <property type="evidence" value="ECO:0007669"/>
    <property type="project" value="UniProtKB-SubCell"/>
</dbReference>
<dbReference type="GO" id="GO:0006508">
    <property type="term" value="P:proteolysis"/>
    <property type="evidence" value="ECO:0007669"/>
    <property type="project" value="UniProtKB-KW"/>
</dbReference>
<evidence type="ECO:0000256" key="2">
    <source>
        <dbReference type="ARBA" id="ARBA00004141"/>
    </source>
</evidence>
<feature type="domain" description="PDZ" evidence="12">
    <location>
        <begin position="103"/>
        <end position="175"/>
    </location>
</feature>
<dbReference type="SUPFAM" id="SSF50156">
    <property type="entry name" value="PDZ domain-like"/>
    <property type="match status" value="1"/>
</dbReference>
<keyword evidence="4 13" id="KW-0645">Protease</keyword>
<evidence type="ECO:0000256" key="3">
    <source>
        <dbReference type="ARBA" id="ARBA00007931"/>
    </source>
</evidence>
<keyword evidence="8 11" id="KW-1133">Transmembrane helix</keyword>
<dbReference type="EC" id="3.4.24.-" evidence="11"/>
<dbReference type="InterPro" id="IPR001478">
    <property type="entry name" value="PDZ"/>
</dbReference>
<evidence type="ECO:0000256" key="11">
    <source>
        <dbReference type="RuleBase" id="RU362031"/>
    </source>
</evidence>
<sequence>MKTFIVAGLVFGMLVLFHEFGHFSVAKLVGIKVHEFAIGMGPKILSYKGAETRYSVRIFPIGGYVKMEGEDEQSSDVRSFNNKPLLARLSVILAGPLMNFVLAVILFSIIFYSVGFPTTTIGETTKDLPAYKSGLQTGDKILAIDDKKVGTWDEIVKNIKESNKDNIKISYERNDKKEHVYITPVINKEDNRRIIGITPRFEKSIVKSIKYSFDRIIFIIDEMFKFFGRLFAGKASSSDVVGPVGIIHIVGEAAKTNIYNVLSLAALISINLGMVNLLPIPALDGGRIIFLLFEGISGKPIDPEKEGMIHFTGFILLMGLMLFMVYKDLLRFVL</sequence>
<evidence type="ECO:0000256" key="4">
    <source>
        <dbReference type="ARBA" id="ARBA00022670"/>
    </source>
</evidence>
<dbReference type="InterPro" id="IPR041489">
    <property type="entry name" value="PDZ_6"/>
</dbReference>
<keyword evidence="11" id="KW-0479">Metal-binding</keyword>
<evidence type="ECO:0000256" key="10">
    <source>
        <dbReference type="ARBA" id="ARBA00023136"/>
    </source>
</evidence>
<comment type="subcellular location">
    <subcellularLocation>
        <location evidence="2">Membrane</location>
        <topology evidence="2">Multi-pass membrane protein</topology>
    </subcellularLocation>
</comment>
<keyword evidence="6 11" id="KW-0378">Hydrolase</keyword>
<evidence type="ECO:0000256" key="5">
    <source>
        <dbReference type="ARBA" id="ARBA00022692"/>
    </source>
</evidence>
<dbReference type="GO" id="GO:0046872">
    <property type="term" value="F:metal ion binding"/>
    <property type="evidence" value="ECO:0007669"/>
    <property type="project" value="UniProtKB-KW"/>
</dbReference>
<comment type="cofactor">
    <cofactor evidence="1 11">
        <name>Zn(2+)</name>
        <dbReference type="ChEBI" id="CHEBI:29105"/>
    </cofactor>
</comment>
<keyword evidence="10 11" id="KW-0472">Membrane</keyword>
<dbReference type="Pfam" id="PF02163">
    <property type="entry name" value="Peptidase_M50"/>
    <property type="match status" value="1"/>
</dbReference>
<dbReference type="Proteomes" id="UP000216024">
    <property type="component" value="Unassembled WGS sequence"/>
</dbReference>
<keyword evidence="7 11" id="KW-0862">Zinc</keyword>
<dbReference type="NCBIfam" id="TIGR00054">
    <property type="entry name" value="RIP metalloprotease RseP"/>
    <property type="match status" value="1"/>
</dbReference>
<evidence type="ECO:0000256" key="6">
    <source>
        <dbReference type="ARBA" id="ARBA00022801"/>
    </source>
</evidence>
<dbReference type="PANTHER" id="PTHR42837">
    <property type="entry name" value="REGULATOR OF SIGMA-E PROTEASE RSEP"/>
    <property type="match status" value="1"/>
</dbReference>
<dbReference type="GO" id="GO:0004222">
    <property type="term" value="F:metalloendopeptidase activity"/>
    <property type="evidence" value="ECO:0007669"/>
    <property type="project" value="InterPro"/>
</dbReference>
<dbReference type="OrthoDB" id="9782003at2"/>
<feature type="transmembrane region" description="Helical" evidence="11">
    <location>
        <begin position="307"/>
        <end position="326"/>
    </location>
</feature>
<name>A0A267MP90_9FIRM</name>
<evidence type="ECO:0000313" key="14">
    <source>
        <dbReference type="Proteomes" id="UP000216024"/>
    </source>
</evidence>
<evidence type="ECO:0000259" key="12">
    <source>
        <dbReference type="SMART" id="SM00228"/>
    </source>
</evidence>
<dbReference type="CDD" id="cd06163">
    <property type="entry name" value="S2P-M50_PDZ_RseP-like"/>
    <property type="match status" value="1"/>
</dbReference>
<feature type="transmembrane region" description="Helical" evidence="11">
    <location>
        <begin position="85"/>
        <end position="112"/>
    </location>
</feature>